<gene>
    <name evidence="2" type="ORF">HELGO_WM17561</name>
</gene>
<dbReference type="EMBL" id="CACVAQ010000266">
    <property type="protein sequence ID" value="CAA6818491.1"/>
    <property type="molecule type" value="Genomic_DNA"/>
</dbReference>
<sequence>MKLLSYFTLCIVTLLLITTACETENAADWTYSTDDTMADLAFDDVYNAMSGESNGHNNLRACANLTLSSTTFPITVTADFNASTGCGDGRVRTGVITAVYSGRWNAVGTTVTINTTDYTVNGYKVSGTNVIENISTVNGTPRFKSTVTNGEVTTPEGDIILRDAIKEYTWIEGSGTPADITDDVWQLTGTANGTTRNGNAYTAEITTPVVKANACNWVEKGVVEVLPAGGGILRTIDYGTTCDATAKVTYGLWSMDITMN</sequence>
<proteinExistence type="predicted"/>
<dbReference type="PROSITE" id="PS51257">
    <property type="entry name" value="PROKAR_LIPOPROTEIN"/>
    <property type="match status" value="1"/>
</dbReference>
<dbReference type="AlphaFoldDB" id="A0A6S6T5L1"/>
<protein>
    <recommendedName>
        <fullName evidence="3">Lipocalin-like domain-containing protein</fullName>
    </recommendedName>
</protein>
<keyword evidence="1" id="KW-0732">Signal</keyword>
<name>A0A6S6T5L1_9BACT</name>
<evidence type="ECO:0000313" key="2">
    <source>
        <dbReference type="EMBL" id="CAA6818491.1"/>
    </source>
</evidence>
<accession>A0A6S6T5L1</accession>
<reference evidence="2" key="1">
    <citation type="submission" date="2020-01" db="EMBL/GenBank/DDBJ databases">
        <authorList>
            <person name="Meier V. D."/>
            <person name="Meier V D."/>
        </authorList>
    </citation>
    <scope>NUCLEOTIDE SEQUENCE</scope>
    <source>
        <strain evidence="2">HLG_WM_MAG_10</strain>
    </source>
</reference>
<feature type="chain" id="PRO_5028296346" description="Lipocalin-like domain-containing protein" evidence="1">
    <location>
        <begin position="27"/>
        <end position="260"/>
    </location>
</feature>
<feature type="signal peptide" evidence="1">
    <location>
        <begin position="1"/>
        <end position="26"/>
    </location>
</feature>
<organism evidence="2">
    <name type="scientific">uncultured Aureispira sp</name>
    <dbReference type="NCBI Taxonomy" id="1331704"/>
    <lineage>
        <taxon>Bacteria</taxon>
        <taxon>Pseudomonadati</taxon>
        <taxon>Bacteroidota</taxon>
        <taxon>Saprospiria</taxon>
        <taxon>Saprospirales</taxon>
        <taxon>Saprospiraceae</taxon>
        <taxon>Aureispira</taxon>
        <taxon>environmental samples</taxon>
    </lineage>
</organism>
<evidence type="ECO:0000256" key="1">
    <source>
        <dbReference type="SAM" id="SignalP"/>
    </source>
</evidence>
<evidence type="ECO:0008006" key="3">
    <source>
        <dbReference type="Google" id="ProtNLM"/>
    </source>
</evidence>